<protein>
    <recommendedName>
        <fullName evidence="2">Peptide chain release factor 2</fullName>
    </recommendedName>
</protein>
<organism evidence="1">
    <name type="scientific">marine sediment metagenome</name>
    <dbReference type="NCBI Taxonomy" id="412755"/>
    <lineage>
        <taxon>unclassified sequences</taxon>
        <taxon>metagenomes</taxon>
        <taxon>ecological metagenomes</taxon>
    </lineage>
</organism>
<dbReference type="SUPFAM" id="SSF75620">
    <property type="entry name" value="Release factor"/>
    <property type="match status" value="1"/>
</dbReference>
<evidence type="ECO:0008006" key="2">
    <source>
        <dbReference type="Google" id="ProtNLM"/>
    </source>
</evidence>
<sequence>HRTEVESGNLQAIMDGGINCFIEAYLKSKKKD</sequence>
<proteinExistence type="predicted"/>
<dbReference type="EMBL" id="BARV01002567">
    <property type="protein sequence ID" value="GAH93588.1"/>
    <property type="molecule type" value="Genomic_DNA"/>
</dbReference>
<dbReference type="InterPro" id="IPR045853">
    <property type="entry name" value="Pep_chain_release_fac_I_sf"/>
</dbReference>
<evidence type="ECO:0000313" key="1">
    <source>
        <dbReference type="EMBL" id="GAH93588.1"/>
    </source>
</evidence>
<gene>
    <name evidence="1" type="ORF">S06H3_06570</name>
</gene>
<feature type="non-terminal residue" evidence="1">
    <location>
        <position position="1"/>
    </location>
</feature>
<name>X1LHG8_9ZZZZ</name>
<accession>X1LHG8</accession>
<comment type="caution">
    <text evidence="1">The sequence shown here is derived from an EMBL/GenBank/DDBJ whole genome shotgun (WGS) entry which is preliminary data.</text>
</comment>
<dbReference type="AlphaFoldDB" id="X1LHG8"/>
<reference evidence="1" key="1">
    <citation type="journal article" date="2014" name="Front. Microbiol.">
        <title>High frequency of phylogenetically diverse reductive dehalogenase-homologous genes in deep subseafloor sedimentary metagenomes.</title>
        <authorList>
            <person name="Kawai M."/>
            <person name="Futagami T."/>
            <person name="Toyoda A."/>
            <person name="Takaki Y."/>
            <person name="Nishi S."/>
            <person name="Hori S."/>
            <person name="Arai W."/>
            <person name="Tsubouchi T."/>
            <person name="Morono Y."/>
            <person name="Uchiyama I."/>
            <person name="Ito T."/>
            <person name="Fujiyama A."/>
            <person name="Inagaki F."/>
            <person name="Takami H."/>
        </authorList>
    </citation>
    <scope>NUCLEOTIDE SEQUENCE</scope>
    <source>
        <strain evidence="1">Expedition CK06-06</strain>
    </source>
</reference>